<dbReference type="Proteomes" id="UP000243681">
    <property type="component" value="Chromosome 1"/>
</dbReference>
<dbReference type="EMBL" id="AM269894">
    <property type="protein sequence ID" value="CAK51510.1"/>
    <property type="molecule type" value="Genomic_DNA"/>
</dbReference>
<reference evidence="1 2" key="1">
    <citation type="journal article" date="2007" name="Genome Res.">
        <title>Sequencing and analysis of chromosome 1 of Eimeria tenella reveals a unique segmental organization.</title>
        <authorList>
            <person name="Ling K.H."/>
            <person name="Rajandream M.A."/>
            <person name="Rivailler P."/>
            <person name="Ivens A."/>
            <person name="Yap S.J."/>
            <person name="Madeira A.M.B.N."/>
            <person name="Mungall K."/>
            <person name="Billington K."/>
            <person name="Yee W.Y."/>
            <person name="Bankier A.T."/>
            <person name="Carroll F."/>
            <person name="Durham A.M."/>
            <person name="Peters N."/>
            <person name="Loo S.S."/>
            <person name="Mat-Isa M.N."/>
            <person name="Novaes J."/>
            <person name="Quail M."/>
            <person name="Rosli R."/>
            <person name="Shamsudin M.N."/>
            <person name="Sobreira T.J.P."/>
            <person name="Tivey A.R."/>
            <person name="Wai S.F."/>
            <person name="White S."/>
            <person name="Wu X."/>
            <person name="Kerhornou A.X."/>
            <person name="Blake D."/>
            <person name="Mohamed R."/>
            <person name="Shirley M."/>
            <person name="Gruber A."/>
            <person name="Berriman M."/>
            <person name="Tomley F."/>
            <person name="Dear P.H."/>
            <person name="Wan K.L."/>
        </authorList>
    </citation>
    <scope>NUCLEOTIDE SEQUENCE [LARGE SCALE GENOMIC DNA]</scope>
    <source>
        <strain evidence="1 2">Houghton</strain>
    </source>
</reference>
<accession>C8TE24</accession>
<organism evidence="1 2">
    <name type="scientific">Eimeria tenella</name>
    <name type="common">Coccidian parasite</name>
    <dbReference type="NCBI Taxonomy" id="5802"/>
    <lineage>
        <taxon>Eukaryota</taxon>
        <taxon>Sar</taxon>
        <taxon>Alveolata</taxon>
        <taxon>Apicomplexa</taxon>
        <taxon>Conoidasida</taxon>
        <taxon>Coccidia</taxon>
        <taxon>Eucoccidiorida</taxon>
        <taxon>Eimeriorina</taxon>
        <taxon>Eimeriidae</taxon>
        <taxon>Eimeria</taxon>
    </lineage>
</organism>
<proteinExistence type="predicted"/>
<sequence length="206" mass="23355">MRFLDAHCSPKEPYSDVDDLAYHRRFVGIRVAVCACRGASCLRAYVRDILNKCVDSCGRYVVVFALGDTLADKNKLSLKSHSTCPQLIILKNICDAVAHEGFLRSVEYQDARTGRDRLPIGRCLCCLEATVSRSAKSYSSRGANAAEILRWPPYFYKMFRYFKVRLAVYQPLEGLKLRVRECEKLLFCALCSTAKLTENNALKHLN</sequence>
<dbReference type="AlphaFoldDB" id="C8TE24"/>
<evidence type="ECO:0000313" key="1">
    <source>
        <dbReference type="EMBL" id="CAK51510.1"/>
    </source>
</evidence>
<protein>
    <submittedName>
        <fullName evidence="1">Uncharacterized protein</fullName>
    </submittedName>
</protein>
<name>C8TE24_EIMTE</name>
<evidence type="ECO:0000313" key="2">
    <source>
        <dbReference type="Proteomes" id="UP000243681"/>
    </source>
</evidence>
<gene>
    <name evidence="1" type="ORF">e1004f01.tmp0101</name>
</gene>